<feature type="region of interest" description="Disordered" evidence="1">
    <location>
        <begin position="641"/>
        <end position="736"/>
    </location>
</feature>
<feature type="compositionally biased region" description="Polar residues" evidence="1">
    <location>
        <begin position="704"/>
        <end position="716"/>
    </location>
</feature>
<comment type="caution">
    <text evidence="4">The sequence shown here is derived from an EMBL/GenBank/DDBJ whole genome shotgun (WGS) entry which is preliminary data.</text>
</comment>
<sequence length="736" mass="82729">MSLSPSPDETTLTERVLQSTGSSENDHLGPEAAVELFLSSGLTPEVLAEIWRIADVGEKGFLSRDEVTVALRLVGWAQRGVVVTAELTVQDGPLATLEGLTLTVARGPADKKLPPISPHSKRGYYELFEGAGPRDGLLNGKYPIQLLGYQRQNVWRLLSKSALPSSLLSAIWDLVDEQKDGYFRFPEFCLAMYFVRGLLERSLTDLPSSISPELYKQVQDPPPSPALTQPTYEPPPSPLNRKRAKSTMHAPTLPLYEPPPSSLNLKRALSYSPQTQQLPHGLEPRQQQYEIPRSPSNFTRSPPSTFLLCGSPIEKEELARWDLNSSFSDVCRQKFGEINVHGEQEVHGEMIVPFLLRSGLSEQILSNIWDIADPQQTGRLSQEGFTVALFLVYRALFGLEVPQVIPAIFLSVLEEQSHIHVSSDEDEPAPPVPAKDTMHQTNRASLRPVPRTPTLPPKPEEYKPDLPVSQDVNALQAECQRMKRMLAAIDRENESLRSSLDEARRVQTELDEARSQLATRSAENERLRSELGSSDEVASQLRKSVKVTEQVKQENVLLHGQVDDLTEKLQGSLAEVEVQKLLQEELKAEAENLRRQTQELRESLHVPSSGGDEELQMLINEDISRENGRLRRQVQELTDSVSQLQAASEERDAQRQSERALTRENHRLKRQIRQLEGDATETQTQLRRRVEELSEESRRLREGLQTTRSRASQGSGRRNREAEDVAPPAYEEIETV</sequence>
<evidence type="ECO:0000313" key="5">
    <source>
        <dbReference type="Proteomes" id="UP001465976"/>
    </source>
</evidence>
<gene>
    <name evidence="4" type="ORF">V5O48_001120</name>
</gene>
<dbReference type="PANTHER" id="PTHR11216">
    <property type="entry name" value="EH DOMAIN"/>
    <property type="match status" value="1"/>
</dbReference>
<dbReference type="InterPro" id="IPR000261">
    <property type="entry name" value="EH_dom"/>
</dbReference>
<evidence type="ECO:0000313" key="4">
    <source>
        <dbReference type="EMBL" id="KAL0580926.1"/>
    </source>
</evidence>
<feature type="compositionally biased region" description="Basic and acidic residues" evidence="1">
    <location>
        <begin position="648"/>
        <end position="665"/>
    </location>
</feature>
<evidence type="ECO:0000259" key="3">
    <source>
        <dbReference type="PROSITE" id="PS50222"/>
    </source>
</evidence>
<dbReference type="SUPFAM" id="SSF47473">
    <property type="entry name" value="EF-hand"/>
    <property type="match status" value="3"/>
</dbReference>
<feature type="domain" description="EH" evidence="2">
    <location>
        <begin position="335"/>
        <end position="406"/>
    </location>
</feature>
<dbReference type="SMART" id="SM00027">
    <property type="entry name" value="EH"/>
    <property type="match status" value="3"/>
</dbReference>
<protein>
    <submittedName>
        <fullName evidence="4">Uncharacterized protein</fullName>
    </submittedName>
</protein>
<keyword evidence="5" id="KW-1185">Reference proteome</keyword>
<evidence type="ECO:0000259" key="2">
    <source>
        <dbReference type="PROSITE" id="PS50031"/>
    </source>
</evidence>
<feature type="region of interest" description="Disordered" evidence="1">
    <location>
        <begin position="1"/>
        <end position="28"/>
    </location>
</feature>
<dbReference type="PROSITE" id="PS50222">
    <property type="entry name" value="EF_HAND_2"/>
    <property type="match status" value="1"/>
</dbReference>
<dbReference type="Pfam" id="PF12763">
    <property type="entry name" value="EH"/>
    <property type="match status" value="3"/>
</dbReference>
<accession>A0ABR3FZC6</accession>
<proteinExistence type="predicted"/>
<dbReference type="Gene3D" id="1.10.238.10">
    <property type="entry name" value="EF-hand"/>
    <property type="match status" value="3"/>
</dbReference>
<dbReference type="EMBL" id="JBAHYK010000020">
    <property type="protein sequence ID" value="KAL0580926.1"/>
    <property type="molecule type" value="Genomic_DNA"/>
</dbReference>
<feature type="compositionally biased region" description="Basic and acidic residues" evidence="1">
    <location>
        <begin position="688"/>
        <end position="702"/>
    </location>
</feature>
<dbReference type="PANTHER" id="PTHR11216:SF170">
    <property type="entry name" value="DYNAMIN ASSOCIATED PROTEIN 160, ISOFORM D"/>
    <property type="match status" value="1"/>
</dbReference>
<feature type="domain" description="EH" evidence="2">
    <location>
        <begin position="9"/>
        <end position="80"/>
    </location>
</feature>
<reference evidence="4 5" key="1">
    <citation type="submission" date="2024-02" db="EMBL/GenBank/DDBJ databases">
        <title>A draft genome for the cacao thread blight pathogen Marasmius crinis-equi.</title>
        <authorList>
            <person name="Cohen S.P."/>
            <person name="Baruah I.K."/>
            <person name="Amoako-Attah I."/>
            <person name="Bukari Y."/>
            <person name="Meinhardt L.W."/>
            <person name="Bailey B.A."/>
        </authorList>
    </citation>
    <scope>NUCLEOTIDE SEQUENCE [LARGE SCALE GENOMIC DNA]</scope>
    <source>
        <strain evidence="4 5">GH-76</strain>
    </source>
</reference>
<feature type="region of interest" description="Disordered" evidence="1">
    <location>
        <begin position="213"/>
        <end position="258"/>
    </location>
</feature>
<feature type="domain" description="EF-hand" evidence="3">
    <location>
        <begin position="42"/>
        <end position="77"/>
    </location>
</feature>
<evidence type="ECO:0000256" key="1">
    <source>
        <dbReference type="SAM" id="MobiDB-lite"/>
    </source>
</evidence>
<dbReference type="InterPro" id="IPR002048">
    <property type="entry name" value="EF_hand_dom"/>
</dbReference>
<feature type="region of interest" description="Disordered" evidence="1">
    <location>
        <begin position="421"/>
        <end position="466"/>
    </location>
</feature>
<feature type="compositionally biased region" description="Polar residues" evidence="1">
    <location>
        <begin position="1"/>
        <end position="10"/>
    </location>
</feature>
<dbReference type="PROSITE" id="PS50031">
    <property type="entry name" value="EH"/>
    <property type="match status" value="3"/>
</dbReference>
<organism evidence="4 5">
    <name type="scientific">Marasmius crinis-equi</name>
    <dbReference type="NCBI Taxonomy" id="585013"/>
    <lineage>
        <taxon>Eukaryota</taxon>
        <taxon>Fungi</taxon>
        <taxon>Dikarya</taxon>
        <taxon>Basidiomycota</taxon>
        <taxon>Agaricomycotina</taxon>
        <taxon>Agaricomycetes</taxon>
        <taxon>Agaricomycetidae</taxon>
        <taxon>Agaricales</taxon>
        <taxon>Marasmiineae</taxon>
        <taxon>Marasmiaceae</taxon>
        <taxon>Marasmius</taxon>
    </lineage>
</organism>
<dbReference type="Proteomes" id="UP001465976">
    <property type="component" value="Unassembled WGS sequence"/>
</dbReference>
<dbReference type="InterPro" id="IPR011992">
    <property type="entry name" value="EF-hand-dom_pair"/>
</dbReference>
<feature type="domain" description="EH" evidence="2">
    <location>
        <begin position="120"/>
        <end position="221"/>
    </location>
</feature>
<feature type="region of interest" description="Disordered" evidence="1">
    <location>
        <begin position="512"/>
        <end position="536"/>
    </location>
</feature>
<name>A0ABR3FZC6_9AGAR</name>
<dbReference type="CDD" id="cd00052">
    <property type="entry name" value="EH"/>
    <property type="match status" value="1"/>
</dbReference>